<gene>
    <name evidence="1" type="ORF">XELAEV_18035062mg</name>
</gene>
<reference evidence="2" key="1">
    <citation type="journal article" date="2016" name="Nature">
        <title>Genome evolution in the allotetraploid frog Xenopus laevis.</title>
        <authorList>
            <person name="Session A.M."/>
            <person name="Uno Y."/>
            <person name="Kwon T."/>
            <person name="Chapman J.A."/>
            <person name="Toyoda A."/>
            <person name="Takahashi S."/>
            <person name="Fukui A."/>
            <person name="Hikosaka A."/>
            <person name="Suzuki A."/>
            <person name="Kondo M."/>
            <person name="van Heeringen S.J."/>
            <person name="Quigley I."/>
            <person name="Heinz S."/>
            <person name="Ogino H."/>
            <person name="Ochi H."/>
            <person name="Hellsten U."/>
            <person name="Lyons J.B."/>
            <person name="Simakov O."/>
            <person name="Putnam N."/>
            <person name="Stites J."/>
            <person name="Kuroki Y."/>
            <person name="Tanaka T."/>
            <person name="Michiue T."/>
            <person name="Watanabe M."/>
            <person name="Bogdanovic O."/>
            <person name="Lister R."/>
            <person name="Georgiou G."/>
            <person name="Paranjpe S.S."/>
            <person name="van Kruijsbergen I."/>
            <person name="Shu S."/>
            <person name="Carlson J."/>
            <person name="Kinoshita T."/>
            <person name="Ohta Y."/>
            <person name="Mawaribuchi S."/>
            <person name="Jenkins J."/>
            <person name="Grimwood J."/>
            <person name="Schmutz J."/>
            <person name="Mitros T."/>
            <person name="Mozaffari S.V."/>
            <person name="Suzuki Y."/>
            <person name="Haramoto Y."/>
            <person name="Yamamoto T.S."/>
            <person name="Takagi C."/>
            <person name="Heald R."/>
            <person name="Miller K."/>
            <person name="Haudenschild C."/>
            <person name="Kitzman J."/>
            <person name="Nakayama T."/>
            <person name="Izutsu Y."/>
            <person name="Robert J."/>
            <person name="Fortriede J."/>
            <person name="Burns K."/>
            <person name="Lotay V."/>
            <person name="Karimi K."/>
            <person name="Yasuoka Y."/>
            <person name="Dichmann D.S."/>
            <person name="Flajnik M.F."/>
            <person name="Houston D.W."/>
            <person name="Shendure J."/>
            <person name="DuPasquier L."/>
            <person name="Vize P.D."/>
            <person name="Zorn A.M."/>
            <person name="Ito M."/>
            <person name="Marcotte E.M."/>
            <person name="Wallingford J.B."/>
            <person name="Ito Y."/>
            <person name="Asashima M."/>
            <person name="Ueno N."/>
            <person name="Matsuda Y."/>
            <person name="Veenstra G.J."/>
            <person name="Fujiyama A."/>
            <person name="Harland R.M."/>
            <person name="Taira M."/>
            <person name="Rokhsar D.S."/>
        </authorList>
    </citation>
    <scope>NUCLEOTIDE SEQUENCE [LARGE SCALE GENOMIC DNA]</scope>
    <source>
        <strain evidence="2">J</strain>
    </source>
</reference>
<evidence type="ECO:0000313" key="1">
    <source>
        <dbReference type="EMBL" id="OCT72088.1"/>
    </source>
</evidence>
<organism evidence="1 2">
    <name type="scientific">Xenopus laevis</name>
    <name type="common">African clawed frog</name>
    <dbReference type="NCBI Taxonomy" id="8355"/>
    <lineage>
        <taxon>Eukaryota</taxon>
        <taxon>Metazoa</taxon>
        <taxon>Chordata</taxon>
        <taxon>Craniata</taxon>
        <taxon>Vertebrata</taxon>
        <taxon>Euteleostomi</taxon>
        <taxon>Amphibia</taxon>
        <taxon>Batrachia</taxon>
        <taxon>Anura</taxon>
        <taxon>Pipoidea</taxon>
        <taxon>Pipidae</taxon>
        <taxon>Xenopodinae</taxon>
        <taxon>Xenopus</taxon>
        <taxon>Xenopus</taxon>
    </lineage>
</organism>
<dbReference type="AlphaFoldDB" id="A0A974CF95"/>
<evidence type="ECO:0000313" key="2">
    <source>
        <dbReference type="Proteomes" id="UP000694892"/>
    </source>
</evidence>
<dbReference type="Proteomes" id="UP000694892">
    <property type="component" value="Chromosome 7L"/>
</dbReference>
<name>A0A974CF95_XENLA</name>
<protein>
    <submittedName>
        <fullName evidence="1">Uncharacterized protein</fullName>
    </submittedName>
</protein>
<sequence>MGESRSYVQVSKGTDKEAFEVTSLPKVFRIAFLGGESSRERAEDLCVGWGDKVFIATELTTSKVEIEKKTI</sequence>
<proteinExistence type="predicted"/>
<dbReference type="EMBL" id="CM004478">
    <property type="protein sequence ID" value="OCT72088.1"/>
    <property type="molecule type" value="Genomic_DNA"/>
</dbReference>
<accession>A0A974CF95</accession>